<dbReference type="PROSITE" id="PS00138">
    <property type="entry name" value="SUBTILASE_SER"/>
    <property type="match status" value="1"/>
</dbReference>
<evidence type="ECO:0000256" key="2">
    <source>
        <dbReference type="ARBA" id="ARBA00022670"/>
    </source>
</evidence>
<evidence type="ECO:0000256" key="6">
    <source>
        <dbReference type="RuleBase" id="RU003355"/>
    </source>
</evidence>
<dbReference type="AlphaFoldDB" id="A0A6C0GRN2"/>
<dbReference type="InterPro" id="IPR034080">
    <property type="entry name" value="Protease_P7-like_dom"/>
</dbReference>
<proteinExistence type="inferred from homology"/>
<dbReference type="GO" id="GO:0006508">
    <property type="term" value="P:proteolysis"/>
    <property type="evidence" value="ECO:0007669"/>
    <property type="project" value="UniProtKB-KW"/>
</dbReference>
<reference evidence="9 10" key="1">
    <citation type="submission" date="2020-01" db="EMBL/GenBank/DDBJ databases">
        <authorList>
            <person name="Kim M.K."/>
        </authorList>
    </citation>
    <scope>NUCLEOTIDE SEQUENCE [LARGE SCALE GENOMIC DNA]</scope>
    <source>
        <strain evidence="9 10">172606-1</strain>
    </source>
</reference>
<dbReference type="PANTHER" id="PTHR43806:SF11">
    <property type="entry name" value="CEREVISIN-RELATED"/>
    <property type="match status" value="1"/>
</dbReference>
<dbReference type="PROSITE" id="PS00136">
    <property type="entry name" value="SUBTILASE_ASP"/>
    <property type="match status" value="1"/>
</dbReference>
<dbReference type="GO" id="GO:0004252">
    <property type="term" value="F:serine-type endopeptidase activity"/>
    <property type="evidence" value="ECO:0007669"/>
    <property type="project" value="UniProtKB-UniRule"/>
</dbReference>
<dbReference type="InterPro" id="IPR050131">
    <property type="entry name" value="Peptidase_S8_subtilisin-like"/>
</dbReference>
<dbReference type="InterPro" id="IPR000209">
    <property type="entry name" value="Peptidase_S8/S53_dom"/>
</dbReference>
<dbReference type="InterPro" id="IPR015500">
    <property type="entry name" value="Peptidase_S8_subtilisin-rel"/>
</dbReference>
<dbReference type="InterPro" id="IPR036852">
    <property type="entry name" value="Peptidase_S8/S53_dom_sf"/>
</dbReference>
<dbReference type="InterPro" id="IPR023827">
    <property type="entry name" value="Peptidase_S8_Asp-AS"/>
</dbReference>
<dbReference type="CDD" id="cd07483">
    <property type="entry name" value="Peptidases_S8_Subtilisin_Novo-like"/>
    <property type="match status" value="1"/>
</dbReference>
<feature type="active site" description="Charge relay system" evidence="5">
    <location>
        <position position="301"/>
    </location>
</feature>
<dbReference type="PANTHER" id="PTHR43806">
    <property type="entry name" value="PEPTIDASE S8"/>
    <property type="match status" value="1"/>
</dbReference>
<feature type="domain" description="Peptidase S8/S53" evidence="8">
    <location>
        <begin position="79"/>
        <end position="507"/>
    </location>
</feature>
<keyword evidence="3 5" id="KW-0378">Hydrolase</keyword>
<dbReference type="KEGG" id="rhoz:GXP67_27930"/>
<dbReference type="Proteomes" id="UP000480178">
    <property type="component" value="Chromosome"/>
</dbReference>
<evidence type="ECO:0000259" key="8">
    <source>
        <dbReference type="Pfam" id="PF00082"/>
    </source>
</evidence>
<evidence type="ECO:0000256" key="4">
    <source>
        <dbReference type="ARBA" id="ARBA00022825"/>
    </source>
</evidence>
<name>A0A6C0GRN2_9BACT</name>
<dbReference type="Pfam" id="PF00082">
    <property type="entry name" value="Peptidase_S8"/>
    <property type="match status" value="1"/>
</dbReference>
<dbReference type="PROSITE" id="PS51892">
    <property type="entry name" value="SUBTILASE"/>
    <property type="match status" value="1"/>
</dbReference>
<organism evidence="9 10">
    <name type="scientific">Rhodocytophaga rosea</name>
    <dbReference type="NCBI Taxonomy" id="2704465"/>
    <lineage>
        <taxon>Bacteria</taxon>
        <taxon>Pseudomonadati</taxon>
        <taxon>Bacteroidota</taxon>
        <taxon>Cytophagia</taxon>
        <taxon>Cytophagales</taxon>
        <taxon>Rhodocytophagaceae</taxon>
        <taxon>Rhodocytophaga</taxon>
    </lineage>
</organism>
<protein>
    <submittedName>
        <fullName evidence="9">S8 family serine peptidase</fullName>
    </submittedName>
</protein>
<keyword evidence="7" id="KW-0472">Membrane</keyword>
<dbReference type="EMBL" id="CP048222">
    <property type="protein sequence ID" value="QHT70202.1"/>
    <property type="molecule type" value="Genomic_DNA"/>
</dbReference>
<keyword evidence="7" id="KW-0812">Transmembrane</keyword>
<dbReference type="PRINTS" id="PR00723">
    <property type="entry name" value="SUBTILISIN"/>
</dbReference>
<keyword evidence="10" id="KW-1185">Reference proteome</keyword>
<accession>A0A6C0GRN2</accession>
<evidence type="ECO:0000313" key="10">
    <source>
        <dbReference type="Proteomes" id="UP000480178"/>
    </source>
</evidence>
<evidence type="ECO:0000256" key="5">
    <source>
        <dbReference type="PROSITE-ProRule" id="PRU01240"/>
    </source>
</evidence>
<comment type="similarity">
    <text evidence="1 5 6">Belongs to the peptidase S8 family.</text>
</comment>
<feature type="transmembrane region" description="Helical" evidence="7">
    <location>
        <begin position="5"/>
        <end position="24"/>
    </location>
</feature>
<sequence>MKLKFIIILGVSIIPYNFLFANIYSESKHTNIHYQSDTPSDTTKKAPANWFNLDRSEDKIQGVSTEKAYEEILKNKPSKTVIVGVIDSGVDVEHEDLQGHVWMNPDEKAGNGVDDDRNGYVDDIHGWNFIGGKDGRNVEYDTYELTREYARLKPKYSDASKKIRKKDKANYEYYLKIQSIYESKVTELKEQYDEFKKIKEAYTAVSSILKNHLKKDTITVDDLQTISAQDKMLQDARNFMQYALENDIESYLKEGGDYFTEALEYGYNLEFDPRNIVGDNYNDINEKYYGNNDVTGPDARHGTHVAGIIAANRNNTLGIKGVADNVQIMAIRAVPNGDERDKDIANAIYYAVDNGAQVINMSFGKSYSPHKEAVDAAIQYALSKGVLLIHAAGNDAKNTDIESNFPNKKFSNKNVEASNWIEVGASSWGGPTNFVGTFTNYGKKSVDVFAPGVDVYSTTPKQGYENLSGTSMAAPVTAGVAALLMSYYPNLSADQIRNIIIKSTVKFEDLSVNKPGSSKQGKPENVKFNDLSVTGGIVNAYEAIKMAEAITNEK</sequence>
<evidence type="ECO:0000256" key="3">
    <source>
        <dbReference type="ARBA" id="ARBA00022801"/>
    </source>
</evidence>
<dbReference type="RefSeq" id="WP_162446184.1">
    <property type="nucleotide sequence ID" value="NZ_CP048222.1"/>
</dbReference>
<evidence type="ECO:0000256" key="1">
    <source>
        <dbReference type="ARBA" id="ARBA00011073"/>
    </source>
</evidence>
<keyword evidence="4 5" id="KW-0720">Serine protease</keyword>
<feature type="active site" description="Charge relay system" evidence="5">
    <location>
        <position position="87"/>
    </location>
</feature>
<keyword evidence="7" id="KW-1133">Transmembrane helix</keyword>
<keyword evidence="2 5" id="KW-0645">Protease</keyword>
<evidence type="ECO:0000256" key="7">
    <source>
        <dbReference type="SAM" id="Phobius"/>
    </source>
</evidence>
<dbReference type="Gene3D" id="3.40.50.200">
    <property type="entry name" value="Peptidase S8/S53 domain"/>
    <property type="match status" value="2"/>
</dbReference>
<evidence type="ECO:0000313" key="9">
    <source>
        <dbReference type="EMBL" id="QHT70202.1"/>
    </source>
</evidence>
<gene>
    <name evidence="9" type="ORF">GXP67_27930</name>
</gene>
<dbReference type="PROSITE" id="PS00137">
    <property type="entry name" value="SUBTILASE_HIS"/>
    <property type="match status" value="1"/>
</dbReference>
<dbReference type="SUPFAM" id="SSF52743">
    <property type="entry name" value="Subtilisin-like"/>
    <property type="match status" value="1"/>
</dbReference>
<dbReference type="InterPro" id="IPR022398">
    <property type="entry name" value="Peptidase_S8_His-AS"/>
</dbReference>
<feature type="active site" description="Charge relay system" evidence="5">
    <location>
        <position position="471"/>
    </location>
</feature>
<dbReference type="InterPro" id="IPR023828">
    <property type="entry name" value="Peptidase_S8_Ser-AS"/>
</dbReference>